<sequence>MDPNARFVVEQYAPRANDYVTSAVHAGGADLDQVEALLREHRPQRLLDLGCGGGHVSYRVAPLVAAVTACDPTPSMLDAVQAGARERGLANIAVQHAVAERLPFADGAFDALVARFTTHHWQDRDAGLREARRVLASDGLALFIDVVSPEPALLDSWLQTLELLRDVSHVRNYRVSEWTAALARAGFAIHSLTPRRLPLPDFGEWTARTRTPAAQVTAIRQLQQIAPAAVREHFAIAADGAFTLDTVTLVAHAV</sequence>
<gene>
    <name evidence="2" type="ORF">NC595_03490</name>
</gene>
<dbReference type="GO" id="GO:0008168">
    <property type="term" value="F:methyltransferase activity"/>
    <property type="evidence" value="ECO:0007669"/>
    <property type="project" value="UniProtKB-KW"/>
</dbReference>
<dbReference type="PANTHER" id="PTHR43591:SF24">
    <property type="entry name" value="2-METHOXY-6-POLYPRENYL-1,4-BENZOQUINOL METHYLASE, MITOCHONDRIAL"/>
    <property type="match status" value="1"/>
</dbReference>
<evidence type="ECO:0000313" key="2">
    <source>
        <dbReference type="EMBL" id="MCP1373119.1"/>
    </source>
</evidence>
<evidence type="ECO:0000313" key="3">
    <source>
        <dbReference type="Proteomes" id="UP001204615"/>
    </source>
</evidence>
<keyword evidence="2" id="KW-0489">Methyltransferase</keyword>
<dbReference type="PANTHER" id="PTHR43591">
    <property type="entry name" value="METHYLTRANSFERASE"/>
    <property type="match status" value="1"/>
</dbReference>
<dbReference type="EMBL" id="JAMZEK010000001">
    <property type="protein sequence ID" value="MCP1373119.1"/>
    <property type="molecule type" value="Genomic_DNA"/>
</dbReference>
<comment type="caution">
    <text evidence="2">The sequence shown here is derived from an EMBL/GenBank/DDBJ whole genome shotgun (WGS) entry which is preliminary data.</text>
</comment>
<feature type="domain" description="Methyltransferase type 11" evidence="1">
    <location>
        <begin position="47"/>
        <end position="143"/>
    </location>
</feature>
<reference evidence="2 3" key="1">
    <citation type="submission" date="2022-06" db="EMBL/GenBank/DDBJ databases">
        <title>Dyella sp. Sa strain:Sa Genome sequencing.</title>
        <authorList>
            <person name="Park S."/>
        </authorList>
    </citation>
    <scope>NUCLEOTIDE SEQUENCE [LARGE SCALE GENOMIC DNA]</scope>
    <source>
        <strain evidence="2 3">Sa</strain>
    </source>
</reference>
<dbReference type="InterPro" id="IPR029063">
    <property type="entry name" value="SAM-dependent_MTases_sf"/>
</dbReference>
<keyword evidence="3" id="KW-1185">Reference proteome</keyword>
<dbReference type="InterPro" id="IPR013216">
    <property type="entry name" value="Methyltransf_11"/>
</dbReference>
<dbReference type="GO" id="GO:0032259">
    <property type="term" value="P:methylation"/>
    <property type="evidence" value="ECO:0007669"/>
    <property type="project" value="UniProtKB-KW"/>
</dbReference>
<name>A0ABT1F6V6_9GAMM</name>
<protein>
    <submittedName>
        <fullName evidence="2">Class I SAM-dependent methyltransferase</fullName>
    </submittedName>
</protein>
<dbReference type="SUPFAM" id="SSF53335">
    <property type="entry name" value="S-adenosyl-L-methionine-dependent methyltransferases"/>
    <property type="match status" value="1"/>
</dbReference>
<dbReference type="CDD" id="cd02440">
    <property type="entry name" value="AdoMet_MTases"/>
    <property type="match status" value="1"/>
</dbReference>
<dbReference type="Pfam" id="PF08241">
    <property type="entry name" value="Methyltransf_11"/>
    <property type="match status" value="1"/>
</dbReference>
<keyword evidence="2" id="KW-0808">Transferase</keyword>
<accession>A0ABT1F6V6</accession>
<organism evidence="2 3">
    <name type="scientific">Dyella lutea</name>
    <dbReference type="NCBI Taxonomy" id="2950441"/>
    <lineage>
        <taxon>Bacteria</taxon>
        <taxon>Pseudomonadati</taxon>
        <taxon>Pseudomonadota</taxon>
        <taxon>Gammaproteobacteria</taxon>
        <taxon>Lysobacterales</taxon>
        <taxon>Rhodanobacteraceae</taxon>
        <taxon>Dyella</taxon>
    </lineage>
</organism>
<dbReference type="Proteomes" id="UP001204615">
    <property type="component" value="Unassembled WGS sequence"/>
</dbReference>
<proteinExistence type="predicted"/>
<evidence type="ECO:0000259" key="1">
    <source>
        <dbReference type="Pfam" id="PF08241"/>
    </source>
</evidence>
<dbReference type="RefSeq" id="WP_253564878.1">
    <property type="nucleotide sequence ID" value="NZ_JAMZEK010000001.1"/>
</dbReference>
<dbReference type="Gene3D" id="3.40.50.150">
    <property type="entry name" value="Vaccinia Virus protein VP39"/>
    <property type="match status" value="1"/>
</dbReference>